<dbReference type="Pfam" id="PF20127">
    <property type="entry name" value="DUF6517"/>
    <property type="match status" value="1"/>
</dbReference>
<protein>
    <submittedName>
        <fullName evidence="1">Uncharacterized protein</fullName>
    </submittedName>
</protein>
<dbReference type="PROSITE" id="PS51318">
    <property type="entry name" value="TAT"/>
    <property type="match status" value="1"/>
</dbReference>
<gene>
    <name evidence="1" type="ORF">SAMN04487967_1639</name>
</gene>
<dbReference type="Proteomes" id="UP000199112">
    <property type="component" value="Unassembled WGS sequence"/>
</dbReference>
<dbReference type="RefSeq" id="WP_090506597.1">
    <property type="nucleotide sequence ID" value="NZ_FNWL01000002.1"/>
</dbReference>
<evidence type="ECO:0000313" key="1">
    <source>
        <dbReference type="EMBL" id="SEH14518.1"/>
    </source>
</evidence>
<dbReference type="InterPro" id="IPR006311">
    <property type="entry name" value="TAT_signal"/>
</dbReference>
<dbReference type="AlphaFoldDB" id="A0A1H6FWH5"/>
<name>A0A1H6FWH5_9EURY</name>
<accession>A0A1H6FWH5</accession>
<proteinExistence type="predicted"/>
<keyword evidence="2" id="KW-1185">Reference proteome</keyword>
<evidence type="ECO:0000313" key="2">
    <source>
        <dbReference type="Proteomes" id="UP000199112"/>
    </source>
</evidence>
<reference evidence="2" key="1">
    <citation type="submission" date="2016-10" db="EMBL/GenBank/DDBJ databases">
        <authorList>
            <person name="Varghese N."/>
            <person name="Submissions S."/>
        </authorList>
    </citation>
    <scope>NUCLEOTIDE SEQUENCE [LARGE SCALE GENOMIC DNA]</scope>
    <source>
        <strain evidence="2">CGMCC 1.8981</strain>
    </source>
</reference>
<organism evidence="1 2">
    <name type="scientific">Natronorubrum sediminis</name>
    <dbReference type="NCBI Taxonomy" id="640943"/>
    <lineage>
        <taxon>Archaea</taxon>
        <taxon>Methanobacteriati</taxon>
        <taxon>Methanobacteriota</taxon>
        <taxon>Stenosarchaea group</taxon>
        <taxon>Halobacteria</taxon>
        <taxon>Halobacteriales</taxon>
        <taxon>Natrialbaceae</taxon>
        <taxon>Natronorubrum</taxon>
    </lineage>
</organism>
<dbReference type="OrthoDB" id="205286at2157"/>
<sequence>MNYSRRSLLAAGATGGLALTAGCLDFVRGDGPLELSAEQVTPTEEALEETAYDEYDIDEQSMEETVDVGIERDIEATIWSSVYSKEIDFQGFEEEACFFAAISIPDVSVLGYSLNPIEDMDNEELLEEFMSEIDSEHADFDNVSHADSFSLDILDDSRDVDRFEGETEIAGQQVDVDIGVASFSHDDDVLVLLSSYPADIEEESEYADTLMESVEHPA</sequence>
<dbReference type="PROSITE" id="PS51257">
    <property type="entry name" value="PROKAR_LIPOPROTEIN"/>
    <property type="match status" value="1"/>
</dbReference>
<dbReference type="InterPro" id="IPR045396">
    <property type="entry name" value="DUF6517"/>
</dbReference>
<dbReference type="EMBL" id="FNWL01000002">
    <property type="protein sequence ID" value="SEH14518.1"/>
    <property type="molecule type" value="Genomic_DNA"/>
</dbReference>